<feature type="transmembrane region" description="Helical" evidence="1">
    <location>
        <begin position="31"/>
        <end position="52"/>
    </location>
</feature>
<protein>
    <recommendedName>
        <fullName evidence="2">EamA domain-containing protein</fullName>
    </recommendedName>
</protein>
<feature type="transmembrane region" description="Helical" evidence="1">
    <location>
        <begin position="229"/>
        <end position="250"/>
    </location>
</feature>
<dbReference type="InterPro" id="IPR000620">
    <property type="entry name" value="EamA_dom"/>
</dbReference>
<keyword evidence="4" id="KW-1185">Reference proteome</keyword>
<evidence type="ECO:0000259" key="2">
    <source>
        <dbReference type="Pfam" id="PF00892"/>
    </source>
</evidence>
<dbReference type="PATRIC" id="fig|1203554.3.peg.182"/>
<accession>S3BL43</accession>
<feature type="transmembrane region" description="Helical" evidence="1">
    <location>
        <begin position="196"/>
        <end position="217"/>
    </location>
</feature>
<dbReference type="eggNOG" id="COG0697">
    <property type="taxonomic scope" value="Bacteria"/>
</dbReference>
<feature type="transmembrane region" description="Helical" evidence="1">
    <location>
        <begin position="257"/>
        <end position="279"/>
    </location>
</feature>
<feature type="transmembrane region" description="Helical" evidence="1">
    <location>
        <begin position="88"/>
        <end position="113"/>
    </location>
</feature>
<reference evidence="3 4" key="1">
    <citation type="submission" date="2013-04" db="EMBL/GenBank/DDBJ databases">
        <title>The Genome Sequence of Sutterella wadsworthensis HGA0223.</title>
        <authorList>
            <consortium name="The Broad Institute Genomics Platform"/>
            <person name="Earl A."/>
            <person name="Ward D."/>
            <person name="Feldgarden M."/>
            <person name="Gevers D."/>
            <person name="Schmidt T.M."/>
            <person name="Dover J."/>
            <person name="Dai D."/>
            <person name="Walker B."/>
            <person name="Young S."/>
            <person name="Zeng Q."/>
            <person name="Gargeya S."/>
            <person name="Fitzgerald M."/>
            <person name="Haas B."/>
            <person name="Abouelleil A."/>
            <person name="Allen A.W."/>
            <person name="Alvarado L."/>
            <person name="Arachchi H.M."/>
            <person name="Berlin A.M."/>
            <person name="Chapman S.B."/>
            <person name="Gainer-Dewar J."/>
            <person name="Goldberg J."/>
            <person name="Griggs A."/>
            <person name="Gujja S."/>
            <person name="Hansen M."/>
            <person name="Howarth C."/>
            <person name="Imamovic A."/>
            <person name="Ireland A."/>
            <person name="Larimer J."/>
            <person name="McCowan C."/>
            <person name="Murphy C."/>
            <person name="Pearson M."/>
            <person name="Poon T.W."/>
            <person name="Priest M."/>
            <person name="Roberts A."/>
            <person name="Saif S."/>
            <person name="Shea T."/>
            <person name="Sisk P."/>
            <person name="Sykes S."/>
            <person name="Wortman J."/>
            <person name="Nusbaum C."/>
            <person name="Birren B."/>
        </authorList>
    </citation>
    <scope>NUCLEOTIDE SEQUENCE [LARGE SCALE GENOMIC DNA]</scope>
    <source>
        <strain evidence="3 4">HGA0223</strain>
    </source>
</reference>
<evidence type="ECO:0000313" key="4">
    <source>
        <dbReference type="Proteomes" id="UP000014400"/>
    </source>
</evidence>
<feature type="transmembrane region" description="Helical" evidence="1">
    <location>
        <begin position="156"/>
        <end position="175"/>
    </location>
</feature>
<feature type="transmembrane region" description="Helical" evidence="1">
    <location>
        <begin position="285"/>
        <end position="307"/>
    </location>
</feature>
<evidence type="ECO:0000256" key="1">
    <source>
        <dbReference type="SAM" id="Phobius"/>
    </source>
</evidence>
<keyword evidence="1" id="KW-1133">Transmembrane helix</keyword>
<dbReference type="EMBL" id="ATCF01000004">
    <property type="protein sequence ID" value="EPE01959.1"/>
    <property type="molecule type" value="Genomic_DNA"/>
</dbReference>
<dbReference type="AlphaFoldDB" id="S3BL43"/>
<gene>
    <name evidence="3" type="ORF">HMPREF1476_00192</name>
</gene>
<feature type="transmembrane region" description="Helical" evidence="1">
    <location>
        <begin position="64"/>
        <end position="82"/>
    </location>
</feature>
<feature type="transmembrane region" description="Helical" evidence="1">
    <location>
        <begin position="5"/>
        <end position="25"/>
    </location>
</feature>
<dbReference type="STRING" id="1203554.HMPREF1476_00192"/>
<keyword evidence="1" id="KW-0472">Membrane</keyword>
<dbReference type="Proteomes" id="UP000014400">
    <property type="component" value="Unassembled WGS sequence"/>
</dbReference>
<feature type="domain" description="EamA" evidence="2">
    <location>
        <begin position="2"/>
        <end position="109"/>
    </location>
</feature>
<sequence>MWIGIFFGMIACALWGLVYIIPLWLSSYDPMLIALARYVFFGFFSAILLVFNGKYLTQVTRKDWISATALGVVGNLFFYWLLASAVQLAGAPIAGAFTAVIPISVAIVANTTARQHGVGVPWSSLVFPLSLVAAGMVCLNWTEFSYFLANSNEPPAGFWLGVFYAFLSLLVWTWYPISNANWLIAHPKISPMFWTAAQGAATLPTAAIGLAAYAGMAESTSSLWEPTPAHFFIGVLFLGIVCSWLAICFWNDMSRRLTPALGGQMIIFETIFAVIYAHIMRHALPTTLMSVGMVLLLAGVFASVRVFRRTEIKAV</sequence>
<evidence type="ECO:0000313" key="3">
    <source>
        <dbReference type="EMBL" id="EPE01959.1"/>
    </source>
</evidence>
<proteinExistence type="predicted"/>
<organism evidence="3 4">
    <name type="scientific">Sutterella wadsworthensis HGA0223</name>
    <dbReference type="NCBI Taxonomy" id="1203554"/>
    <lineage>
        <taxon>Bacteria</taxon>
        <taxon>Pseudomonadati</taxon>
        <taxon>Pseudomonadota</taxon>
        <taxon>Betaproteobacteria</taxon>
        <taxon>Burkholderiales</taxon>
        <taxon>Sutterellaceae</taxon>
        <taxon>Sutterella</taxon>
    </lineage>
</organism>
<keyword evidence="1" id="KW-0812">Transmembrane</keyword>
<dbReference type="GO" id="GO:0016020">
    <property type="term" value="C:membrane"/>
    <property type="evidence" value="ECO:0007669"/>
    <property type="project" value="InterPro"/>
</dbReference>
<dbReference type="Pfam" id="PF00892">
    <property type="entry name" value="EamA"/>
    <property type="match status" value="1"/>
</dbReference>
<name>S3BL43_9BURK</name>
<comment type="caution">
    <text evidence="3">The sequence shown here is derived from an EMBL/GenBank/DDBJ whole genome shotgun (WGS) entry which is preliminary data.</text>
</comment>
<feature type="transmembrane region" description="Helical" evidence="1">
    <location>
        <begin position="125"/>
        <end position="144"/>
    </location>
</feature>
<dbReference type="HOGENOM" id="CLU_058004_1_0_4"/>
<dbReference type="RefSeq" id="WP_016473635.1">
    <property type="nucleotide sequence ID" value="NZ_KE150480.1"/>
</dbReference>